<dbReference type="InterPro" id="IPR029062">
    <property type="entry name" value="Class_I_gatase-like"/>
</dbReference>
<feature type="domain" description="CobB/CobQ-like glutamine amidotransferase" evidence="11">
    <location>
        <begin position="249"/>
        <end position="435"/>
    </location>
</feature>
<dbReference type="Gene3D" id="3.40.50.300">
    <property type="entry name" value="P-loop containing nucleotide triphosphate hydrolases"/>
    <property type="match status" value="1"/>
</dbReference>
<dbReference type="SUPFAM" id="SSF52317">
    <property type="entry name" value="Class I glutamine amidotransferase-like"/>
    <property type="match status" value="1"/>
</dbReference>
<comment type="caution">
    <text evidence="12">The sequence shown here is derived from an EMBL/GenBank/DDBJ whole genome shotgun (WGS) entry which is preliminary data.</text>
</comment>
<dbReference type="Pfam" id="PF01656">
    <property type="entry name" value="CbiA"/>
    <property type="match status" value="1"/>
</dbReference>
<dbReference type="InterPro" id="IPR002586">
    <property type="entry name" value="CobQ/CobB/MinD/ParA_Nub-bd_dom"/>
</dbReference>
<dbReference type="AlphaFoldDB" id="A0A916UHU0"/>
<dbReference type="CDD" id="cd03130">
    <property type="entry name" value="GATase1_CobB"/>
    <property type="match status" value="1"/>
</dbReference>
<dbReference type="EMBL" id="BMED01000002">
    <property type="protein sequence ID" value="GGC72481.1"/>
    <property type="molecule type" value="Genomic_DNA"/>
</dbReference>
<keyword evidence="9" id="KW-0315">Glutamine amidotransferase</keyword>
<evidence type="ECO:0000256" key="5">
    <source>
        <dbReference type="ARBA" id="ARBA00022598"/>
    </source>
</evidence>
<comment type="cofactor">
    <cofactor evidence="1">
        <name>Mg(2+)</name>
        <dbReference type="ChEBI" id="CHEBI:18420"/>
    </cofactor>
</comment>
<dbReference type="InterPro" id="IPR004484">
    <property type="entry name" value="CbiA/CobB_synth"/>
</dbReference>
<dbReference type="GO" id="GO:0042242">
    <property type="term" value="F:cobyrinic acid a,c-diamide synthase activity"/>
    <property type="evidence" value="ECO:0007669"/>
    <property type="project" value="InterPro"/>
</dbReference>
<accession>A0A916UHU0</accession>
<reference evidence="12" key="2">
    <citation type="submission" date="2020-09" db="EMBL/GenBank/DDBJ databases">
        <authorList>
            <person name="Sun Q."/>
            <person name="Zhou Y."/>
        </authorList>
    </citation>
    <scope>NUCLEOTIDE SEQUENCE</scope>
    <source>
        <strain evidence="12">CGMCC 1.10998</strain>
    </source>
</reference>
<dbReference type="NCBIfam" id="NF002204">
    <property type="entry name" value="PRK01077.1"/>
    <property type="match status" value="1"/>
</dbReference>
<dbReference type="InterPro" id="IPR011698">
    <property type="entry name" value="GATase_3"/>
</dbReference>
<comment type="pathway">
    <text evidence="2">Cofactor biosynthesis; adenosylcobalamin biosynthesis.</text>
</comment>
<name>A0A916UHU0_9BURK</name>
<dbReference type="GO" id="GO:0005524">
    <property type="term" value="F:ATP binding"/>
    <property type="evidence" value="ECO:0007669"/>
    <property type="project" value="UniProtKB-KW"/>
</dbReference>
<gene>
    <name evidence="12" type="primary">cobB</name>
    <name evidence="12" type="ORF">GCM10011396_19490</name>
</gene>
<dbReference type="SUPFAM" id="SSF52540">
    <property type="entry name" value="P-loop containing nucleoside triphosphate hydrolases"/>
    <property type="match status" value="1"/>
</dbReference>
<evidence type="ECO:0000256" key="7">
    <source>
        <dbReference type="ARBA" id="ARBA00022840"/>
    </source>
</evidence>
<keyword evidence="8" id="KW-0460">Magnesium</keyword>
<dbReference type="Gene3D" id="3.40.50.880">
    <property type="match status" value="1"/>
</dbReference>
<dbReference type="GO" id="GO:0009236">
    <property type="term" value="P:cobalamin biosynthetic process"/>
    <property type="evidence" value="ECO:0007669"/>
    <property type="project" value="UniProtKB-KW"/>
</dbReference>
<evidence type="ECO:0000256" key="4">
    <source>
        <dbReference type="ARBA" id="ARBA00022573"/>
    </source>
</evidence>
<feature type="domain" description="CobQ/CobB/MinD/ParA nucleotide binding" evidence="10">
    <location>
        <begin position="23"/>
        <end position="194"/>
    </location>
</feature>
<evidence type="ECO:0000256" key="3">
    <source>
        <dbReference type="ARBA" id="ARBA00006205"/>
    </source>
</evidence>
<comment type="similarity">
    <text evidence="3">Belongs to the CobB/CobQ family. CobQ subfamily.</text>
</comment>
<evidence type="ECO:0000256" key="8">
    <source>
        <dbReference type="ARBA" id="ARBA00022842"/>
    </source>
</evidence>
<dbReference type="PROSITE" id="PS51274">
    <property type="entry name" value="GATASE_COBBQ"/>
    <property type="match status" value="1"/>
</dbReference>
<evidence type="ECO:0000259" key="11">
    <source>
        <dbReference type="Pfam" id="PF07685"/>
    </source>
</evidence>
<dbReference type="InterPro" id="IPR027417">
    <property type="entry name" value="P-loop_NTPase"/>
</dbReference>
<protein>
    <submittedName>
        <fullName evidence="12">Hydrogenobyrinate a,c-diamide synthase</fullName>
    </submittedName>
</protein>
<keyword evidence="5" id="KW-0436">Ligase</keyword>
<dbReference type="Pfam" id="PF07685">
    <property type="entry name" value="GATase_3"/>
    <property type="match status" value="1"/>
</dbReference>
<proteinExistence type="inferred from homology"/>
<evidence type="ECO:0000256" key="9">
    <source>
        <dbReference type="ARBA" id="ARBA00022962"/>
    </source>
</evidence>
<keyword evidence="4" id="KW-0169">Cobalamin biosynthesis</keyword>
<keyword evidence="7" id="KW-0067">ATP-binding</keyword>
<reference evidence="12" key="1">
    <citation type="journal article" date="2014" name="Int. J. Syst. Evol. Microbiol.">
        <title>Complete genome sequence of Corynebacterium casei LMG S-19264T (=DSM 44701T), isolated from a smear-ripened cheese.</title>
        <authorList>
            <consortium name="US DOE Joint Genome Institute (JGI-PGF)"/>
            <person name="Walter F."/>
            <person name="Albersmeier A."/>
            <person name="Kalinowski J."/>
            <person name="Ruckert C."/>
        </authorList>
    </citation>
    <scope>NUCLEOTIDE SEQUENCE</scope>
    <source>
        <strain evidence="12">CGMCC 1.10998</strain>
    </source>
</reference>
<sequence>MVMTAMAAMDTHGAERAVTVVLVSAIASGQGKTTSTAALARKLARLGKSVRVFKTGPDFIDPMMLERASRHAVQSLDLWMVGQKQSQAMLAQAAQQADVILIEGVMGLYDGNPSSADLARAFAVPVLAVVDASAMAQTVGAVVMGLRDFGPVQLAGVVANRVASTGHARMIAEAMRDIPLIATLPRQQQALPERHLGLVLPDEVVALEQILDRLADQLELDLDAWDALPKLVFSPPAAPILPSLLSGRTIAIARDAAFAFLYPANLDCLRELGAEPVFFSPLNDEPVPAGADALYLPGGYPELHGQALARASRWQQSMRKVHAAGMPILAECGGMMVLTEKLVDKQESTWPMLGLLPGTVVMQNRLAALGAQAWNTPQGSLRGHAFHYSRFETPMQPQMYTQKHTQKHADGEAGEAVYCDGNLTASYFHSYFPSNPQAAAALFLRRKP</sequence>
<keyword evidence="13" id="KW-1185">Reference proteome</keyword>
<evidence type="ECO:0000256" key="2">
    <source>
        <dbReference type="ARBA" id="ARBA00004953"/>
    </source>
</evidence>
<dbReference type="PANTHER" id="PTHR43873">
    <property type="entry name" value="COBYRINATE A,C-DIAMIDE SYNTHASE"/>
    <property type="match status" value="1"/>
</dbReference>
<dbReference type="NCBIfam" id="TIGR00379">
    <property type="entry name" value="cobB"/>
    <property type="match status" value="1"/>
</dbReference>
<evidence type="ECO:0000313" key="12">
    <source>
        <dbReference type="EMBL" id="GGC72481.1"/>
    </source>
</evidence>
<evidence type="ECO:0000313" key="13">
    <source>
        <dbReference type="Proteomes" id="UP000637423"/>
    </source>
</evidence>
<evidence type="ECO:0000256" key="1">
    <source>
        <dbReference type="ARBA" id="ARBA00001946"/>
    </source>
</evidence>
<dbReference type="Proteomes" id="UP000637423">
    <property type="component" value="Unassembled WGS sequence"/>
</dbReference>
<dbReference type="PANTHER" id="PTHR43873:SF1">
    <property type="entry name" value="COBYRINATE A,C-DIAMIDE SYNTHASE"/>
    <property type="match status" value="1"/>
</dbReference>
<organism evidence="12 13">
    <name type="scientific">Undibacterium terreum</name>
    <dbReference type="NCBI Taxonomy" id="1224302"/>
    <lineage>
        <taxon>Bacteria</taxon>
        <taxon>Pseudomonadati</taxon>
        <taxon>Pseudomonadota</taxon>
        <taxon>Betaproteobacteria</taxon>
        <taxon>Burkholderiales</taxon>
        <taxon>Oxalobacteraceae</taxon>
        <taxon>Undibacterium</taxon>
    </lineage>
</organism>
<evidence type="ECO:0000256" key="6">
    <source>
        <dbReference type="ARBA" id="ARBA00022741"/>
    </source>
</evidence>
<keyword evidence="6" id="KW-0547">Nucleotide-binding</keyword>
<evidence type="ECO:0000259" key="10">
    <source>
        <dbReference type="Pfam" id="PF01656"/>
    </source>
</evidence>